<gene>
    <name evidence="2" type="ORF">RDB_LOCUS147708</name>
</gene>
<reference evidence="2" key="1">
    <citation type="submission" date="2021-01" db="EMBL/GenBank/DDBJ databases">
        <authorList>
            <person name="Kaushik A."/>
        </authorList>
    </citation>
    <scope>NUCLEOTIDE SEQUENCE</scope>
    <source>
        <strain evidence="2">AG3-1AP</strain>
    </source>
</reference>
<organism evidence="2 3">
    <name type="scientific">Rhizoctonia solani</name>
    <dbReference type="NCBI Taxonomy" id="456999"/>
    <lineage>
        <taxon>Eukaryota</taxon>
        <taxon>Fungi</taxon>
        <taxon>Dikarya</taxon>
        <taxon>Basidiomycota</taxon>
        <taxon>Agaricomycotina</taxon>
        <taxon>Agaricomycetes</taxon>
        <taxon>Cantharellales</taxon>
        <taxon>Ceratobasidiaceae</taxon>
        <taxon>Rhizoctonia</taxon>
    </lineage>
</organism>
<feature type="compositionally biased region" description="Polar residues" evidence="1">
    <location>
        <begin position="96"/>
        <end position="118"/>
    </location>
</feature>
<dbReference type="Proteomes" id="UP000663831">
    <property type="component" value="Unassembled WGS sequence"/>
</dbReference>
<comment type="caution">
    <text evidence="2">The sequence shown here is derived from an EMBL/GenBank/DDBJ whole genome shotgun (WGS) entry which is preliminary data.</text>
</comment>
<feature type="region of interest" description="Disordered" evidence="1">
    <location>
        <begin position="91"/>
        <end position="118"/>
    </location>
</feature>
<sequence>MPARPNERISFREVREQLRVIISSPFERQTWKPTEEGERSTSVAMTFMKIGYSQLEQQISRMIEPIRRARSQAGRTRSADEHMSNLTSGVGVLSTREGSLSGSRVSKPPTNDDASSLGAFTSGETMAPLNDGADASQIKSTPLQESPDATYIILPTDVIGYSDPPIFGAYMSLMAHCQLIRHQLSGSTSVSGRAASQVPGVLMRELSHFAEQQNYYEPIIIQIARQKIEHFRAIALEFSRTVPVGVLDQLNIDQHDWATMRWFMMGSINAWLAPLERKLDGLENNNVSKQKLLAQFSWLSEEGKYLWRDITIDAEGS</sequence>
<dbReference type="OrthoDB" id="6777263at2759"/>
<proteinExistence type="predicted"/>
<name>A0A8H3HE88_9AGAM</name>
<evidence type="ECO:0000256" key="1">
    <source>
        <dbReference type="SAM" id="MobiDB-lite"/>
    </source>
</evidence>
<evidence type="ECO:0000313" key="3">
    <source>
        <dbReference type="Proteomes" id="UP000663831"/>
    </source>
</evidence>
<protein>
    <submittedName>
        <fullName evidence="2">Uncharacterized protein</fullName>
    </submittedName>
</protein>
<accession>A0A8H3HE88</accession>
<evidence type="ECO:0000313" key="2">
    <source>
        <dbReference type="EMBL" id="CAE6523074.1"/>
    </source>
</evidence>
<dbReference type="EMBL" id="CAJMWV010006610">
    <property type="protein sequence ID" value="CAE6523074.1"/>
    <property type="molecule type" value="Genomic_DNA"/>
</dbReference>
<dbReference type="AlphaFoldDB" id="A0A8H3HE88"/>